<dbReference type="AlphaFoldDB" id="A0A194W7V2"/>
<evidence type="ECO:0000313" key="3">
    <source>
        <dbReference type="Proteomes" id="UP000078559"/>
    </source>
</evidence>
<evidence type="ECO:0000313" key="2">
    <source>
        <dbReference type="EMBL" id="KUI72155.1"/>
    </source>
</evidence>
<sequence length="339" mass="38834">MSQFQVEQRQPSGEFNRFLCLPPELQLIVFETALLDMIKVRIVLLDIEMVPTFNPVRDTDVTLGWTLKVDNHEELCKENPLELARDLLEACETGKYVADRFIEDYHIYDRPRHCQGLLNCDLSLSYDVFWLPDDVLSFAWAKETYPAGGKDWKDEQRMVCLMVSLDSMEEMARWGTGRFTADEVQDEENGYVSLDDLSLTLENILDYYPSCREIVVVAGTPSGSREHISWSDLNYVDPDDKQMISKFDSYAVDRDEADRCQGVFQAYSNMRDDTMALGDMTLPVPEISFAFVKDRKLRTPSSPVLEIAVPAGSGSKRSRDEDDDDESISEMPANKRQRI</sequence>
<dbReference type="OrthoDB" id="5228203at2759"/>
<protein>
    <submittedName>
        <fullName evidence="2">Uncharacterized protein</fullName>
    </submittedName>
</protein>
<dbReference type="EMBL" id="CM003105">
    <property type="protein sequence ID" value="KUI72155.1"/>
    <property type="molecule type" value="Genomic_DNA"/>
</dbReference>
<accession>A0A194W7V2</accession>
<organism evidence="2 3">
    <name type="scientific">Cytospora mali</name>
    <name type="common">Apple Valsa canker fungus</name>
    <name type="synonym">Valsa mali</name>
    <dbReference type="NCBI Taxonomy" id="578113"/>
    <lineage>
        <taxon>Eukaryota</taxon>
        <taxon>Fungi</taxon>
        <taxon>Dikarya</taxon>
        <taxon>Ascomycota</taxon>
        <taxon>Pezizomycotina</taxon>
        <taxon>Sordariomycetes</taxon>
        <taxon>Sordariomycetidae</taxon>
        <taxon>Diaporthales</taxon>
        <taxon>Cytosporaceae</taxon>
        <taxon>Cytospora</taxon>
    </lineage>
</organism>
<dbReference type="Proteomes" id="UP000078559">
    <property type="component" value="Chromosome 8"/>
</dbReference>
<keyword evidence="3" id="KW-1185">Reference proteome</keyword>
<reference evidence="2" key="1">
    <citation type="submission" date="2014-12" db="EMBL/GenBank/DDBJ databases">
        <title>Genome Sequence of Valsa Canker Pathogens Uncovers a Specific Adaption of Colonization on Woody Bark.</title>
        <authorList>
            <person name="Yin Z."/>
            <person name="Liu H."/>
            <person name="Gao X."/>
            <person name="Li Z."/>
            <person name="Song N."/>
            <person name="Ke X."/>
            <person name="Dai Q."/>
            <person name="Wu Y."/>
            <person name="Sun Y."/>
            <person name="Xu J.-R."/>
            <person name="Kang Z.K."/>
            <person name="Wang L."/>
            <person name="Huang L."/>
        </authorList>
    </citation>
    <scope>NUCLEOTIDE SEQUENCE [LARGE SCALE GENOMIC DNA]</scope>
    <source>
        <strain evidence="2">03-8</strain>
    </source>
</reference>
<gene>
    <name evidence="2" type="ORF">VM1G_07803</name>
</gene>
<name>A0A194W7V2_CYTMA</name>
<feature type="region of interest" description="Disordered" evidence="1">
    <location>
        <begin position="303"/>
        <end position="339"/>
    </location>
</feature>
<proteinExistence type="predicted"/>
<evidence type="ECO:0000256" key="1">
    <source>
        <dbReference type="SAM" id="MobiDB-lite"/>
    </source>
</evidence>